<feature type="region of interest" description="Disordered" evidence="4">
    <location>
        <begin position="645"/>
        <end position="670"/>
    </location>
</feature>
<evidence type="ECO:0000256" key="4">
    <source>
        <dbReference type="SAM" id="MobiDB-lite"/>
    </source>
</evidence>
<comment type="subcellular location">
    <subcellularLocation>
        <location evidence="1">Nucleus</location>
    </subcellularLocation>
</comment>
<dbReference type="AlphaFoldDB" id="A0A443PW84"/>
<dbReference type="Pfam" id="PF05699">
    <property type="entry name" value="Dimer_Tnp_hAT"/>
    <property type="match status" value="1"/>
</dbReference>
<feature type="compositionally biased region" description="Basic and acidic residues" evidence="4">
    <location>
        <begin position="651"/>
        <end position="670"/>
    </location>
</feature>
<evidence type="ECO:0000313" key="6">
    <source>
        <dbReference type="EMBL" id="RWR95047.1"/>
    </source>
</evidence>
<dbReference type="OrthoDB" id="5583at2759"/>
<evidence type="ECO:0000256" key="2">
    <source>
        <dbReference type="ARBA" id="ARBA00006076"/>
    </source>
</evidence>
<organism evidence="6 7">
    <name type="scientific">Cinnamomum micranthum f. kanehirae</name>
    <dbReference type="NCBI Taxonomy" id="337451"/>
    <lineage>
        <taxon>Eukaryota</taxon>
        <taxon>Viridiplantae</taxon>
        <taxon>Streptophyta</taxon>
        <taxon>Embryophyta</taxon>
        <taxon>Tracheophyta</taxon>
        <taxon>Spermatophyta</taxon>
        <taxon>Magnoliopsida</taxon>
        <taxon>Magnoliidae</taxon>
        <taxon>Laurales</taxon>
        <taxon>Lauraceae</taxon>
        <taxon>Cinnamomum</taxon>
    </lineage>
</organism>
<evidence type="ECO:0000256" key="1">
    <source>
        <dbReference type="ARBA" id="ARBA00004123"/>
    </source>
</evidence>
<feature type="compositionally biased region" description="Basic residues" evidence="4">
    <location>
        <begin position="57"/>
        <end position="66"/>
    </location>
</feature>
<dbReference type="GO" id="GO:0000481">
    <property type="term" value="P:maturation of 5S rRNA"/>
    <property type="evidence" value="ECO:0007669"/>
    <property type="project" value="TreeGrafter"/>
</dbReference>
<keyword evidence="7" id="KW-1185">Reference proteome</keyword>
<dbReference type="InterPro" id="IPR008906">
    <property type="entry name" value="HATC_C_dom"/>
</dbReference>
<protein>
    <submittedName>
        <fullName evidence="6">SART-1 family protein DOT2</fullName>
    </submittedName>
</protein>
<feature type="compositionally biased region" description="Basic and acidic residues" evidence="4">
    <location>
        <begin position="45"/>
        <end position="56"/>
    </location>
</feature>
<feature type="compositionally biased region" description="Acidic residues" evidence="4">
    <location>
        <begin position="1209"/>
        <end position="1222"/>
    </location>
</feature>
<dbReference type="GO" id="GO:0046540">
    <property type="term" value="C:U4/U6 x U5 tri-snRNP complex"/>
    <property type="evidence" value="ECO:0007669"/>
    <property type="project" value="TreeGrafter"/>
</dbReference>
<gene>
    <name evidence="6" type="ORF">CKAN_02436900</name>
</gene>
<feature type="compositionally biased region" description="Low complexity" evidence="4">
    <location>
        <begin position="1181"/>
        <end position="1208"/>
    </location>
</feature>
<sequence>MDMEWSESRYEHKQDSRFESSSPDAVYREEKMGDFEDGVSTVIATKDKEKSRDSGKHRSKDRKKERRDHGSKDRERAKIDLLKESEENQNELRENDHIGSRERRKEEHKESNKAKIKEKDYDRDRHRDKEHGKDKDREKEHERTRDKGKDRERDKELEDRSLEREYKRGREREKDRDHERDRDREKEQERSKGRERDREKELEKDNEREKDRDREREKDRDRTKDREREREKVKDRDRERGKEKYKDRDRLERDKGKEKTREKEKEKDRDRKLEKDLDKEKSREREKDKMIGKNRDQGYDKEMLRSKDGERDEKLKLDYEDTRDITMQGKEVQNGEGDNPEKLSTKDYKQGTESTADGSHPSTSELESRIVKMKEERLKKKSEGVSEVLAWVSKSRKLGEKLNSDKEKALHLSKVFEEQDNVDQGESDDEEVPQHPTKDLAGVKILHGLDKVIEGGAVVLTLKDQNILADGDINEGNAISILDFFVFSFLFLPGSYAENALHPTEVDMLENVEIGEQKRRDDAYKAAKKKTGTYDDKFNEDPSSQKKILPQYDDPADEEGVTLDVSGHFSGEAEKKLEELRRRIQGTSVSNQFQDLTTTGKISSDYYTHEEMVQFKKPKKKKSLRKREKLDLDALEAEAISAGLGVGDLGSRNEERRQSAKVEEERAEADMRTEAYQAAYAKAEEASKALRQGQTLTIQPEEVENLVFGGDDEDLFKSLEKARKLALKRQDEAGASGIHVVARLAETNNESEETQNHVSGGIVITEMEEFVSKIHLDEEINKPEADDVFKDEEVPKSFEKEMEDEMGGWTEVKDTGADELPINEEKEDLVPDKIIHEPAVGKGLSGALQLLKERGTLKETINWGGRNMDKKKSKLVGIYENDGTKEIRIERTDEFGRIMTPKEAFRIISHKFHGKGPGKMKIEKKIKKYQEELKLKQMKASDTPSESMERMREAQARLKTPYLVLSGHVKPGRWDVQLHRPLHAAGYFLNPKYFYSNPNIEHDNEVMAGLYNCISKLVPNIDVQDKISQELSIYKQAENLFGLPMAIRQRATTAPAAWWAAYGSKTPNLQKFAIKVLSLTCSSSGCERNWSVFEHIHSKKRNRLDQKRLNDLVFVKYNRALKCRYDMRDILDPISLKNIDESNEWLLGRIDRELDEDDEFVFDDDILTWGDVATASGVGESSQRTRAISSSRARATPRVTRSSSVLQLVDEEESEETDEEDVDGYKSNDEGQDYDLLGVDVEDDC</sequence>
<dbReference type="InterPro" id="IPR005011">
    <property type="entry name" value="SNU66/SART1"/>
</dbReference>
<feature type="compositionally biased region" description="Polar residues" evidence="4">
    <location>
        <begin position="351"/>
        <end position="365"/>
    </location>
</feature>
<evidence type="ECO:0000259" key="5">
    <source>
        <dbReference type="Pfam" id="PF05699"/>
    </source>
</evidence>
<feature type="region of interest" description="Disordered" evidence="4">
    <location>
        <begin position="1180"/>
        <end position="1245"/>
    </location>
</feature>
<proteinExistence type="inferred from homology"/>
<dbReference type="STRING" id="337451.A0A443PW84"/>
<name>A0A443PW84_9MAGN</name>
<reference evidence="6 7" key="1">
    <citation type="journal article" date="2019" name="Nat. Plants">
        <title>Stout camphor tree genome fills gaps in understanding of flowering plant genome evolution.</title>
        <authorList>
            <person name="Chaw S.M."/>
            <person name="Liu Y.C."/>
            <person name="Wu Y.W."/>
            <person name="Wang H.Y."/>
            <person name="Lin C.I."/>
            <person name="Wu C.S."/>
            <person name="Ke H.M."/>
            <person name="Chang L.Y."/>
            <person name="Hsu C.Y."/>
            <person name="Yang H.T."/>
            <person name="Sudianto E."/>
            <person name="Hsu M.H."/>
            <person name="Wu K.P."/>
            <person name="Wang L.N."/>
            <person name="Leebens-Mack J.H."/>
            <person name="Tsai I.J."/>
        </authorList>
    </citation>
    <scope>NUCLEOTIDE SEQUENCE [LARGE SCALE GENOMIC DNA]</scope>
    <source>
        <strain evidence="7">cv. Chaw 1501</strain>
        <tissue evidence="6">Young leaves</tissue>
    </source>
</reference>
<evidence type="ECO:0000313" key="7">
    <source>
        <dbReference type="Proteomes" id="UP000283530"/>
    </source>
</evidence>
<evidence type="ECO:0000256" key="3">
    <source>
        <dbReference type="ARBA" id="ARBA00023242"/>
    </source>
</evidence>
<dbReference type="Proteomes" id="UP000283530">
    <property type="component" value="Unassembled WGS sequence"/>
</dbReference>
<accession>A0A443PW84</accession>
<feature type="domain" description="HAT C-terminal dimerisation" evidence="5">
    <location>
        <begin position="1052"/>
        <end position="1118"/>
    </location>
</feature>
<feature type="compositionally biased region" description="Basic and acidic residues" evidence="4">
    <location>
        <begin position="339"/>
        <end position="350"/>
    </location>
</feature>
<dbReference type="GO" id="GO:0046983">
    <property type="term" value="F:protein dimerization activity"/>
    <property type="evidence" value="ECO:0007669"/>
    <property type="project" value="InterPro"/>
</dbReference>
<comment type="caution">
    <text evidence="6">The sequence shown here is derived from an EMBL/GenBank/DDBJ whole genome shotgun (WGS) entry which is preliminary data.</text>
</comment>
<dbReference type="PANTHER" id="PTHR14152:SF5">
    <property type="entry name" value="U4_U6.U5 TRI-SNRNP-ASSOCIATED PROTEIN 1"/>
    <property type="match status" value="1"/>
</dbReference>
<dbReference type="SUPFAM" id="SSF53098">
    <property type="entry name" value="Ribonuclease H-like"/>
    <property type="match status" value="1"/>
</dbReference>
<feature type="compositionally biased region" description="Basic and acidic residues" evidence="4">
    <location>
        <begin position="533"/>
        <end position="544"/>
    </location>
</feature>
<comment type="similarity">
    <text evidence="2">Belongs to the SNU66/SART1 family.</text>
</comment>
<dbReference type="EMBL" id="QPKB01000011">
    <property type="protein sequence ID" value="RWR95047.1"/>
    <property type="molecule type" value="Genomic_DNA"/>
</dbReference>
<feature type="region of interest" description="Disordered" evidence="4">
    <location>
        <begin position="1"/>
        <end position="368"/>
    </location>
</feature>
<feature type="region of interest" description="Disordered" evidence="4">
    <location>
        <begin position="533"/>
        <end position="555"/>
    </location>
</feature>
<dbReference type="InterPro" id="IPR012337">
    <property type="entry name" value="RNaseH-like_sf"/>
</dbReference>
<keyword evidence="3" id="KW-0539">Nucleus</keyword>
<dbReference type="PANTHER" id="PTHR14152">
    <property type="entry name" value="SQUAMOUS CELL CARCINOMA ANTIGEN RECOGNISED BY CYTOTOXIC T LYMPHOCYTES"/>
    <property type="match status" value="1"/>
</dbReference>
<dbReference type="GO" id="GO:0045292">
    <property type="term" value="P:mRNA cis splicing, via spliceosome"/>
    <property type="evidence" value="ECO:0007669"/>
    <property type="project" value="TreeGrafter"/>
</dbReference>
<feature type="compositionally biased region" description="Basic and acidic residues" evidence="4">
    <location>
        <begin position="67"/>
        <end position="324"/>
    </location>
</feature>
<feature type="compositionally biased region" description="Basic and acidic residues" evidence="4">
    <location>
        <begin position="1"/>
        <end position="18"/>
    </location>
</feature>
<dbReference type="Pfam" id="PF03343">
    <property type="entry name" value="SART-1"/>
    <property type="match status" value="3"/>
</dbReference>